<feature type="domain" description="FAD-binding" evidence="3">
    <location>
        <begin position="5"/>
        <end position="332"/>
    </location>
</feature>
<keyword evidence="2" id="KW-0503">Monooxygenase</keyword>
<evidence type="ECO:0000313" key="4">
    <source>
        <dbReference type="EMBL" id="SMD25438.1"/>
    </source>
</evidence>
<organism evidence="4 5">
    <name type="scientific">Kibdelosporangium aridum</name>
    <dbReference type="NCBI Taxonomy" id="2030"/>
    <lineage>
        <taxon>Bacteria</taxon>
        <taxon>Bacillati</taxon>
        <taxon>Actinomycetota</taxon>
        <taxon>Actinomycetes</taxon>
        <taxon>Pseudonocardiales</taxon>
        <taxon>Pseudonocardiaceae</taxon>
        <taxon>Kibdelosporangium</taxon>
    </lineage>
</organism>
<dbReference type="RefSeq" id="WP_084433418.1">
    <property type="nucleotide sequence ID" value="NZ_FWXV01000011.1"/>
</dbReference>
<keyword evidence="1" id="KW-0560">Oxidoreductase</keyword>
<dbReference type="Proteomes" id="UP000192674">
    <property type="component" value="Unassembled WGS sequence"/>
</dbReference>
<dbReference type="Pfam" id="PF01494">
    <property type="entry name" value="FAD_binding_3"/>
    <property type="match status" value="1"/>
</dbReference>
<evidence type="ECO:0000313" key="5">
    <source>
        <dbReference type="Proteomes" id="UP000192674"/>
    </source>
</evidence>
<dbReference type="InterPro" id="IPR050493">
    <property type="entry name" value="FAD-dep_Monooxygenase_BioMet"/>
</dbReference>
<protein>
    <submittedName>
        <fullName evidence="4">2-polyprenyl-6-methoxyphenol hydroxylase</fullName>
    </submittedName>
</protein>
<gene>
    <name evidence="4" type="ORF">SAMN05661093_09124</name>
</gene>
<dbReference type="PANTHER" id="PTHR13789:SF309">
    <property type="entry name" value="PUTATIVE (AFU_ORTHOLOGUE AFUA_6G14510)-RELATED"/>
    <property type="match status" value="1"/>
</dbReference>
<dbReference type="OrthoDB" id="4568714at2"/>
<dbReference type="InterPro" id="IPR036188">
    <property type="entry name" value="FAD/NAD-bd_sf"/>
</dbReference>
<dbReference type="GO" id="GO:0071949">
    <property type="term" value="F:FAD binding"/>
    <property type="evidence" value="ECO:0007669"/>
    <property type="project" value="InterPro"/>
</dbReference>
<evidence type="ECO:0000256" key="2">
    <source>
        <dbReference type="ARBA" id="ARBA00023033"/>
    </source>
</evidence>
<name>A0A1Y5Y4S1_KIBAR</name>
<keyword evidence="5" id="KW-1185">Reference proteome</keyword>
<dbReference type="AlphaFoldDB" id="A0A1Y5Y4S1"/>
<evidence type="ECO:0000259" key="3">
    <source>
        <dbReference type="Pfam" id="PF01494"/>
    </source>
</evidence>
<reference evidence="4 5" key="1">
    <citation type="submission" date="2017-04" db="EMBL/GenBank/DDBJ databases">
        <authorList>
            <person name="Afonso C.L."/>
            <person name="Miller P.J."/>
            <person name="Scott M.A."/>
            <person name="Spackman E."/>
            <person name="Goraichik I."/>
            <person name="Dimitrov K.M."/>
            <person name="Suarez D.L."/>
            <person name="Swayne D.E."/>
        </authorList>
    </citation>
    <scope>NUCLEOTIDE SEQUENCE [LARGE SCALE GENOMIC DNA]</scope>
    <source>
        <strain evidence="4 5">DSM 43828</strain>
    </source>
</reference>
<dbReference type="PRINTS" id="PR00420">
    <property type="entry name" value="RNGMNOXGNASE"/>
</dbReference>
<sequence>MTRSAIIVGGGIGGLATAIALQRIGWTATVLERVPAIAEVGAGLSLSPNAVRALDALGLGDRARAIGMPTWATHNLRTTDGGHLLHPPAAGTPPLIAIRRARLHDLLLQAVPASWLQTGIEVTDVHQDDHSVTVTHSAGELTADLVVAADGIHSPIRQQLFPGTVPRFLHYTAWLGLLNTSAFKDVDFIGSMTSGRGRYFLIHPVAQDQIYWALGTAADAPAIRHDDERLAALRLVGDWHDPIPRLVDATPATDIRRVDIHEVPRLPTYAAGRVALLGDAAHAMSPDRGQGAAQSIEDAVTLAAALTRTPDIPEAFRHYDQERRPRTQRIARDARRTGRQMTGSGITATLATNGLLRMIPSSTWHRILPRAMAPLWAWQPPDLGGHAAKAK</sequence>
<dbReference type="EMBL" id="FWXV01000011">
    <property type="protein sequence ID" value="SMD25438.1"/>
    <property type="molecule type" value="Genomic_DNA"/>
</dbReference>
<dbReference type="SUPFAM" id="SSF51905">
    <property type="entry name" value="FAD/NAD(P)-binding domain"/>
    <property type="match status" value="1"/>
</dbReference>
<dbReference type="GO" id="GO:0004497">
    <property type="term" value="F:monooxygenase activity"/>
    <property type="evidence" value="ECO:0007669"/>
    <property type="project" value="UniProtKB-KW"/>
</dbReference>
<dbReference type="Gene3D" id="3.50.50.60">
    <property type="entry name" value="FAD/NAD(P)-binding domain"/>
    <property type="match status" value="1"/>
</dbReference>
<evidence type="ECO:0000256" key="1">
    <source>
        <dbReference type="ARBA" id="ARBA00023002"/>
    </source>
</evidence>
<proteinExistence type="predicted"/>
<dbReference type="InterPro" id="IPR002938">
    <property type="entry name" value="FAD-bd"/>
</dbReference>
<accession>A0A1Y5Y4S1</accession>
<dbReference type="PANTHER" id="PTHR13789">
    <property type="entry name" value="MONOOXYGENASE"/>
    <property type="match status" value="1"/>
</dbReference>